<dbReference type="HOGENOM" id="CLU_001265_0_3_1"/>
<evidence type="ECO:0000313" key="7">
    <source>
        <dbReference type="EMBL" id="KIM52153.1"/>
    </source>
</evidence>
<dbReference type="PANTHER" id="PTHR43791:SF6">
    <property type="entry name" value="TRANSPORTER, PUTATIVE (AFU_ORTHOLOGUE AFUA_1G16690)-RELATED"/>
    <property type="match status" value="1"/>
</dbReference>
<feature type="transmembrane region" description="Helical" evidence="6">
    <location>
        <begin position="123"/>
        <end position="142"/>
    </location>
</feature>
<dbReference type="GO" id="GO:0022857">
    <property type="term" value="F:transmembrane transporter activity"/>
    <property type="evidence" value="ECO:0007669"/>
    <property type="project" value="InterPro"/>
</dbReference>
<dbReference type="InParanoid" id="A0A0C2YR01"/>
<keyword evidence="5 6" id="KW-0472">Membrane</keyword>
<comment type="subcellular location">
    <subcellularLocation>
        <location evidence="1">Membrane</location>
        <topology evidence="1">Multi-pass membrane protein</topology>
    </subcellularLocation>
</comment>
<evidence type="ECO:0000256" key="1">
    <source>
        <dbReference type="ARBA" id="ARBA00004141"/>
    </source>
</evidence>
<proteinExistence type="predicted"/>
<dbReference type="InterPro" id="IPR036259">
    <property type="entry name" value="MFS_trans_sf"/>
</dbReference>
<accession>A0A0C2YR01</accession>
<feature type="transmembrane region" description="Helical" evidence="6">
    <location>
        <begin position="190"/>
        <end position="210"/>
    </location>
</feature>
<evidence type="ECO:0000256" key="3">
    <source>
        <dbReference type="ARBA" id="ARBA00022692"/>
    </source>
</evidence>
<feature type="transmembrane region" description="Helical" evidence="6">
    <location>
        <begin position="163"/>
        <end position="184"/>
    </location>
</feature>
<name>A0A0C2YR01_9AGAM</name>
<dbReference type="PANTHER" id="PTHR43791">
    <property type="entry name" value="PERMEASE-RELATED"/>
    <property type="match status" value="1"/>
</dbReference>
<dbReference type="EMBL" id="KN822222">
    <property type="protein sequence ID" value="KIM52153.1"/>
    <property type="molecule type" value="Genomic_DNA"/>
</dbReference>
<keyword evidence="3 6" id="KW-0812">Transmembrane</keyword>
<dbReference type="Proteomes" id="UP000053989">
    <property type="component" value="Unassembled WGS sequence"/>
</dbReference>
<sequence length="239" mass="26442">MEGKLGFAGWRWLFLLEGGFTCLISAAGVSLIPDFPNTPVSWLTREEQILAQHRMVEDLCGIEQKGTQNSGFVEAFTDWKVWWLAIVRLLITVGQSFGNFFPILAATMGYNPSITLLLCAPPWILGTVTSFYVSQFVICTIGRSSRCSLKPPFRHSDATKDRFWHITGLLCVGIIGFSLGILTMNNAVRYLSLLLMTQSYIVYAIFLAWMSNSIPESSKRAVAFAFIDTCTGIANAGSS</sequence>
<evidence type="ECO:0000256" key="2">
    <source>
        <dbReference type="ARBA" id="ARBA00022448"/>
    </source>
</evidence>
<protein>
    <recommendedName>
        <fullName evidence="9">Major facilitator superfamily (MFS) profile domain-containing protein</fullName>
    </recommendedName>
</protein>
<dbReference type="Pfam" id="PF07690">
    <property type="entry name" value="MFS_1"/>
    <property type="match status" value="1"/>
</dbReference>
<evidence type="ECO:0000313" key="8">
    <source>
        <dbReference type="Proteomes" id="UP000053989"/>
    </source>
</evidence>
<reference evidence="7 8" key="1">
    <citation type="submission" date="2014-04" db="EMBL/GenBank/DDBJ databases">
        <authorList>
            <consortium name="DOE Joint Genome Institute"/>
            <person name="Kuo A."/>
            <person name="Kohler A."/>
            <person name="Nagy L.G."/>
            <person name="Floudas D."/>
            <person name="Copeland A."/>
            <person name="Barry K.W."/>
            <person name="Cichocki N."/>
            <person name="Veneault-Fourrey C."/>
            <person name="LaButti K."/>
            <person name="Lindquist E.A."/>
            <person name="Lipzen A."/>
            <person name="Lundell T."/>
            <person name="Morin E."/>
            <person name="Murat C."/>
            <person name="Sun H."/>
            <person name="Tunlid A."/>
            <person name="Henrissat B."/>
            <person name="Grigoriev I.V."/>
            <person name="Hibbett D.S."/>
            <person name="Martin F."/>
            <person name="Nordberg H.P."/>
            <person name="Cantor M.N."/>
            <person name="Hua S.X."/>
        </authorList>
    </citation>
    <scope>NUCLEOTIDE SEQUENCE [LARGE SCALE GENOMIC DNA]</scope>
    <source>
        <strain evidence="7 8">Foug A</strain>
    </source>
</reference>
<reference evidence="8" key="2">
    <citation type="submission" date="2015-01" db="EMBL/GenBank/DDBJ databases">
        <title>Evolutionary Origins and Diversification of the Mycorrhizal Mutualists.</title>
        <authorList>
            <consortium name="DOE Joint Genome Institute"/>
            <consortium name="Mycorrhizal Genomics Consortium"/>
            <person name="Kohler A."/>
            <person name="Kuo A."/>
            <person name="Nagy L.G."/>
            <person name="Floudas D."/>
            <person name="Copeland A."/>
            <person name="Barry K.W."/>
            <person name="Cichocki N."/>
            <person name="Veneault-Fourrey C."/>
            <person name="LaButti K."/>
            <person name="Lindquist E.A."/>
            <person name="Lipzen A."/>
            <person name="Lundell T."/>
            <person name="Morin E."/>
            <person name="Murat C."/>
            <person name="Riley R."/>
            <person name="Ohm R."/>
            <person name="Sun H."/>
            <person name="Tunlid A."/>
            <person name="Henrissat B."/>
            <person name="Grigoriev I.V."/>
            <person name="Hibbett D.S."/>
            <person name="Martin F."/>
        </authorList>
    </citation>
    <scope>NUCLEOTIDE SEQUENCE [LARGE SCALE GENOMIC DNA]</scope>
    <source>
        <strain evidence="8">Foug A</strain>
    </source>
</reference>
<dbReference type="AlphaFoldDB" id="A0A0C2YR01"/>
<dbReference type="GO" id="GO:0016020">
    <property type="term" value="C:membrane"/>
    <property type="evidence" value="ECO:0007669"/>
    <property type="project" value="UniProtKB-SubCell"/>
</dbReference>
<evidence type="ECO:0000256" key="4">
    <source>
        <dbReference type="ARBA" id="ARBA00022989"/>
    </source>
</evidence>
<feature type="transmembrane region" description="Helical" evidence="6">
    <location>
        <begin position="12"/>
        <end position="32"/>
    </location>
</feature>
<organism evidence="7 8">
    <name type="scientific">Scleroderma citrinum Foug A</name>
    <dbReference type="NCBI Taxonomy" id="1036808"/>
    <lineage>
        <taxon>Eukaryota</taxon>
        <taxon>Fungi</taxon>
        <taxon>Dikarya</taxon>
        <taxon>Basidiomycota</taxon>
        <taxon>Agaricomycotina</taxon>
        <taxon>Agaricomycetes</taxon>
        <taxon>Agaricomycetidae</taxon>
        <taxon>Boletales</taxon>
        <taxon>Sclerodermatineae</taxon>
        <taxon>Sclerodermataceae</taxon>
        <taxon>Scleroderma</taxon>
    </lineage>
</organism>
<evidence type="ECO:0000256" key="5">
    <source>
        <dbReference type="ARBA" id="ARBA00023136"/>
    </source>
</evidence>
<gene>
    <name evidence="7" type="ORF">SCLCIDRAFT_1224058</name>
</gene>
<dbReference type="InterPro" id="IPR011701">
    <property type="entry name" value="MFS"/>
</dbReference>
<dbReference type="SUPFAM" id="SSF103473">
    <property type="entry name" value="MFS general substrate transporter"/>
    <property type="match status" value="1"/>
</dbReference>
<evidence type="ECO:0000256" key="6">
    <source>
        <dbReference type="SAM" id="Phobius"/>
    </source>
</evidence>
<keyword evidence="4 6" id="KW-1133">Transmembrane helix</keyword>
<keyword evidence="8" id="KW-1185">Reference proteome</keyword>
<keyword evidence="2" id="KW-0813">Transport</keyword>
<feature type="transmembrane region" description="Helical" evidence="6">
    <location>
        <begin position="81"/>
        <end position="103"/>
    </location>
</feature>
<evidence type="ECO:0008006" key="9">
    <source>
        <dbReference type="Google" id="ProtNLM"/>
    </source>
</evidence>
<dbReference type="OrthoDB" id="2684641at2759"/>
<dbReference type="Gene3D" id="1.20.1250.20">
    <property type="entry name" value="MFS general substrate transporter like domains"/>
    <property type="match status" value="1"/>
</dbReference>
<dbReference type="STRING" id="1036808.A0A0C2YR01"/>